<dbReference type="PROSITE" id="PS51171">
    <property type="entry name" value="PREPHENATE_DEHYDR_3"/>
    <property type="match status" value="1"/>
</dbReference>
<dbReference type="CDD" id="cd04905">
    <property type="entry name" value="ACT_CM-PDT"/>
    <property type="match status" value="1"/>
</dbReference>
<protein>
    <recommendedName>
        <fullName evidence="3 9">Prephenate dehydratase</fullName>
        <shortName evidence="9">PDT</shortName>
        <ecNumber evidence="2 9">4.2.1.51</ecNumber>
    </recommendedName>
</protein>
<dbReference type="Pfam" id="PF00800">
    <property type="entry name" value="PDT"/>
    <property type="match status" value="1"/>
</dbReference>
<dbReference type="SUPFAM" id="SSF55021">
    <property type="entry name" value="ACT-like"/>
    <property type="match status" value="1"/>
</dbReference>
<keyword evidence="5 9" id="KW-0057">Aromatic amino acid biosynthesis</keyword>
<feature type="domain" description="ACT" evidence="11">
    <location>
        <begin position="207"/>
        <end position="284"/>
    </location>
</feature>
<keyword evidence="7 9" id="KW-0456">Lyase</keyword>
<evidence type="ECO:0000259" key="11">
    <source>
        <dbReference type="PROSITE" id="PS51671"/>
    </source>
</evidence>
<keyword evidence="13" id="KW-1185">Reference proteome</keyword>
<dbReference type="PIRSF" id="PIRSF001500">
    <property type="entry name" value="Chor_mut_pdt_Ppr"/>
    <property type="match status" value="1"/>
</dbReference>
<comment type="pathway">
    <text evidence="1 9">Amino-acid biosynthesis; L-phenylalanine biosynthesis; phenylpyruvate from prephenate: step 1/1.</text>
</comment>
<organism evidence="12 13">
    <name type="scientific">Thalassobacillus devorans</name>
    <dbReference type="NCBI Taxonomy" id="279813"/>
    <lineage>
        <taxon>Bacteria</taxon>
        <taxon>Bacillati</taxon>
        <taxon>Bacillota</taxon>
        <taxon>Bacilli</taxon>
        <taxon>Bacillales</taxon>
        <taxon>Bacillaceae</taxon>
        <taxon>Thalassobacillus</taxon>
    </lineage>
</organism>
<dbReference type="PROSITE" id="PS51671">
    <property type="entry name" value="ACT"/>
    <property type="match status" value="1"/>
</dbReference>
<evidence type="ECO:0000313" key="12">
    <source>
        <dbReference type="EMBL" id="GGC92797.1"/>
    </source>
</evidence>
<evidence type="ECO:0000256" key="4">
    <source>
        <dbReference type="ARBA" id="ARBA00022605"/>
    </source>
</evidence>
<evidence type="ECO:0000256" key="3">
    <source>
        <dbReference type="ARBA" id="ARBA00021872"/>
    </source>
</evidence>
<evidence type="ECO:0000256" key="1">
    <source>
        <dbReference type="ARBA" id="ARBA00004741"/>
    </source>
</evidence>
<dbReference type="PROSITE" id="PS00858">
    <property type="entry name" value="PREPHENATE_DEHYDR_2"/>
    <property type="match status" value="1"/>
</dbReference>
<dbReference type="CDD" id="cd13633">
    <property type="entry name" value="PBP2_Sa-PDT_like"/>
    <property type="match status" value="1"/>
</dbReference>
<feature type="domain" description="Prephenate dehydratase" evidence="10">
    <location>
        <begin position="9"/>
        <end position="188"/>
    </location>
</feature>
<keyword evidence="4 9" id="KW-0028">Amino-acid biosynthesis</keyword>
<dbReference type="EMBL" id="BMCJ01000004">
    <property type="protein sequence ID" value="GGC92797.1"/>
    <property type="molecule type" value="Genomic_DNA"/>
</dbReference>
<dbReference type="Gene3D" id="3.30.70.260">
    <property type="match status" value="1"/>
</dbReference>
<dbReference type="EC" id="4.2.1.51" evidence="2 9"/>
<sequence>MPESENNQKIGYLGPRGTFTKMAVDALFEEGEFTSYETIPACLDAVEAGEIDTGVVPIENAIEGSVHLTIDYLTHHVDLPIVAEMTVPIKQHLLVRGDYDPEKDGITEVYSHSHAIAQCHQYLHKNYPEAELCYTSSTGRAAEIVAESDKPIAAIGNHLAAEQNGLTILQHDIHDYANNHTRFIVVQKQPKTLNIRDHIPTKQKTMVMVTLPKDYAGALHQVLAAFAWRKMNLSKIESRPMKTGLGNYFFLIDIDQPYDQVLFPGVEAELEALGCSLKLLGTYPSFELNVSTPNLQAAE</sequence>
<dbReference type="InterPro" id="IPR002912">
    <property type="entry name" value="ACT_dom"/>
</dbReference>
<proteinExistence type="predicted"/>
<dbReference type="Gene3D" id="3.40.190.10">
    <property type="entry name" value="Periplasmic binding protein-like II"/>
    <property type="match status" value="2"/>
</dbReference>
<gene>
    <name evidence="9 12" type="primary">pheA</name>
    <name evidence="12" type="ORF">GCM10007216_24450</name>
</gene>
<comment type="caution">
    <text evidence="12">The sequence shown here is derived from an EMBL/GenBank/DDBJ whole genome shotgun (WGS) entry which is preliminary data.</text>
</comment>
<dbReference type="InterPro" id="IPR001086">
    <property type="entry name" value="Preph_deHydtase"/>
</dbReference>
<evidence type="ECO:0000313" key="13">
    <source>
        <dbReference type="Proteomes" id="UP000619534"/>
    </source>
</evidence>
<accession>A0ABQ1P8J6</accession>
<dbReference type="RefSeq" id="WP_062447009.1">
    <property type="nucleotide sequence ID" value="NZ_BMCJ01000004.1"/>
</dbReference>
<evidence type="ECO:0000256" key="9">
    <source>
        <dbReference type="RuleBase" id="RU361254"/>
    </source>
</evidence>
<dbReference type="Proteomes" id="UP000619534">
    <property type="component" value="Unassembled WGS sequence"/>
</dbReference>
<dbReference type="SUPFAM" id="SSF53850">
    <property type="entry name" value="Periplasmic binding protein-like II"/>
    <property type="match status" value="1"/>
</dbReference>
<dbReference type="PANTHER" id="PTHR21022:SF19">
    <property type="entry name" value="PREPHENATE DEHYDRATASE-RELATED"/>
    <property type="match status" value="1"/>
</dbReference>
<dbReference type="InterPro" id="IPR008242">
    <property type="entry name" value="Chor_mutase/pphenate_deHydtase"/>
</dbReference>
<evidence type="ECO:0000256" key="8">
    <source>
        <dbReference type="ARBA" id="ARBA00047848"/>
    </source>
</evidence>
<evidence type="ECO:0000256" key="2">
    <source>
        <dbReference type="ARBA" id="ARBA00013147"/>
    </source>
</evidence>
<keyword evidence="6 9" id="KW-0584">Phenylalanine biosynthesis</keyword>
<evidence type="ECO:0000256" key="7">
    <source>
        <dbReference type="ARBA" id="ARBA00023239"/>
    </source>
</evidence>
<dbReference type="PANTHER" id="PTHR21022">
    <property type="entry name" value="PREPHENATE DEHYDRATASE P PROTEIN"/>
    <property type="match status" value="1"/>
</dbReference>
<comment type="catalytic activity">
    <reaction evidence="8 9">
        <text>prephenate + H(+) = 3-phenylpyruvate + CO2 + H2O</text>
        <dbReference type="Rhea" id="RHEA:21648"/>
        <dbReference type="ChEBI" id="CHEBI:15377"/>
        <dbReference type="ChEBI" id="CHEBI:15378"/>
        <dbReference type="ChEBI" id="CHEBI:16526"/>
        <dbReference type="ChEBI" id="CHEBI:18005"/>
        <dbReference type="ChEBI" id="CHEBI:29934"/>
        <dbReference type="EC" id="4.2.1.51"/>
    </reaction>
</comment>
<name>A0ABQ1P8J6_9BACI</name>
<reference evidence="13" key="1">
    <citation type="journal article" date="2019" name="Int. J. Syst. Evol. Microbiol.">
        <title>The Global Catalogue of Microorganisms (GCM) 10K type strain sequencing project: providing services to taxonomists for standard genome sequencing and annotation.</title>
        <authorList>
            <consortium name="The Broad Institute Genomics Platform"/>
            <consortium name="The Broad Institute Genome Sequencing Center for Infectious Disease"/>
            <person name="Wu L."/>
            <person name="Ma J."/>
        </authorList>
    </citation>
    <scope>NUCLEOTIDE SEQUENCE [LARGE SCALE GENOMIC DNA]</scope>
    <source>
        <strain evidence="13">CCM 7282</strain>
    </source>
</reference>
<evidence type="ECO:0000256" key="6">
    <source>
        <dbReference type="ARBA" id="ARBA00023222"/>
    </source>
</evidence>
<evidence type="ECO:0000259" key="10">
    <source>
        <dbReference type="PROSITE" id="PS51171"/>
    </source>
</evidence>
<dbReference type="InterPro" id="IPR045865">
    <property type="entry name" value="ACT-like_dom_sf"/>
</dbReference>
<evidence type="ECO:0000256" key="5">
    <source>
        <dbReference type="ARBA" id="ARBA00023141"/>
    </source>
</evidence>
<dbReference type="InterPro" id="IPR018528">
    <property type="entry name" value="Preph_deHydtase_CS"/>
</dbReference>
<dbReference type="NCBIfam" id="NF008865">
    <property type="entry name" value="PRK11898.1"/>
    <property type="match status" value="1"/>
</dbReference>